<proteinExistence type="predicted"/>
<comment type="caution">
    <text evidence="2">The sequence shown here is derived from an EMBL/GenBank/DDBJ whole genome shotgun (WGS) entry which is preliminary data.</text>
</comment>
<gene>
    <name evidence="2" type="ORF">ENW73_05800</name>
</gene>
<feature type="region of interest" description="Disordered" evidence="1">
    <location>
        <begin position="787"/>
        <end position="807"/>
    </location>
</feature>
<evidence type="ECO:0008006" key="3">
    <source>
        <dbReference type="Google" id="ProtNLM"/>
    </source>
</evidence>
<evidence type="ECO:0000256" key="1">
    <source>
        <dbReference type="SAM" id="MobiDB-lite"/>
    </source>
</evidence>
<protein>
    <recommendedName>
        <fullName evidence="3">Gliding motility protein SprA N-terminal domain-containing protein</fullName>
    </recommendedName>
</protein>
<evidence type="ECO:0000313" key="2">
    <source>
        <dbReference type="EMBL" id="HHS52364.1"/>
    </source>
</evidence>
<organism evidence="2">
    <name type="scientific">candidate division WOR-3 bacterium</name>
    <dbReference type="NCBI Taxonomy" id="2052148"/>
    <lineage>
        <taxon>Bacteria</taxon>
        <taxon>Bacteria division WOR-3</taxon>
    </lineage>
</organism>
<sequence>MAIGKEGEFNPNCLCKEVILFGENCPGPYNLPDRFILIGSDSVFINDSLVAKDSYQINYNAGTIIFAETIPEKDKILIRYQRIPALNLAKNYSYYIDTLKKGQRNEPESLEQALFRELKATQYGPNDEGKPLISPGFNSPKADFWGFKGAKPLCEEDLMVSGSKSIGFSVGSEQGLGIEQATRLNLVGQIAGVSLSAALSDQSSPIPPEGVTKEISELDKISINVKKGKWSGVFGDYDLAMDLGSFGTKASRLIGVQVKGSLAKADFLSFYARPKGKFQRLLIIGKDGVQGPYCLKQSIVPASEIVYLDGEKMTRGYDEDYTIDYSLGEITFTNKRIITDQSRIYVTYEYTFDAYDRSAYGVSASYTVSPLTIGIKNFSEVDNQNRSFTYDFSLSDIETLAMIGDDTSRAWLNGARYVGIGHGDYRKVNGYYQYVGPKNGDYEIVFTYVGDSLGDYIYNDSFYLYTGPNSGQYVAKRRIILPEKNEIYLGHFGLNTKSKLGEFGLSLEGSMSQKDYNLFSNFSDEDNNGFAYSLVVALSNASNGFTYKRKFTPKNYTNTARSQEIDFIYNWGGIDESERLSSDEITGFYQPFSNFSLIGEIGWLKQSVEETLSLRKRFLTGAKLFWVDYKISKVSDILRQNLSVRPRIKFLYPEFLLAKEERQTSRSLTINPNLGFKPSEKINAFISFDLTSDEKKDSIFVQFKRASIRRIYQIDIKTMPLSGLSLAGVLGRSTKHYYESAGTDWHQYFADFSLNYSSLNRITTLLDYHLSNKQTQEKQAVYIKVEPGSGDYKRNPETNEFYPDPNGDYKRVIEPTARISRSQEQNWQANLDCTIFKPLSLAALFNLNQEKTDTAIISKMYNHELRLEISRQPRVVGQPFRVAFFGDSKGQSPFVWGQGLLGVSLTNNYYNSLDYQYTSSSNWQNQNSLKFQIRISPELNLSSGFEFNLRKRQQIISNQEREKKVFLEPCINYGFFLQIPISFTWRHIRYSYYPDFELRIADFGLKRRFEYKKNMVIVTELIFTNRSATIDKLPFEIALNDPLGLTKRVSLSLDQMISKELVFSAGYSLLDRPDRSPEHNLSVNLKAYF</sequence>
<dbReference type="AlphaFoldDB" id="A0A7C6AA86"/>
<name>A0A7C6AA86_UNCW3</name>
<dbReference type="EMBL" id="DTLI01000140">
    <property type="protein sequence ID" value="HHS52364.1"/>
    <property type="molecule type" value="Genomic_DNA"/>
</dbReference>
<reference evidence="2" key="1">
    <citation type="journal article" date="2020" name="mSystems">
        <title>Genome- and Community-Level Interaction Insights into Carbon Utilization and Element Cycling Functions of Hydrothermarchaeota in Hydrothermal Sediment.</title>
        <authorList>
            <person name="Zhou Z."/>
            <person name="Liu Y."/>
            <person name="Xu W."/>
            <person name="Pan J."/>
            <person name="Luo Z.H."/>
            <person name="Li M."/>
        </authorList>
    </citation>
    <scope>NUCLEOTIDE SEQUENCE [LARGE SCALE GENOMIC DNA]</scope>
    <source>
        <strain evidence="2">SpSt-876</strain>
    </source>
</reference>
<accession>A0A7C6AA86</accession>